<protein>
    <recommendedName>
        <fullName evidence="6">Oxidoreductase</fullName>
    </recommendedName>
</protein>
<dbReference type="PANTHER" id="PTHR44196:SF1">
    <property type="entry name" value="DEHYDROGENASE_REDUCTASE SDR FAMILY MEMBER 7B"/>
    <property type="match status" value="1"/>
</dbReference>
<dbReference type="Proteomes" id="UP000027265">
    <property type="component" value="Unassembled WGS sequence"/>
</dbReference>
<evidence type="ECO:0000313" key="4">
    <source>
        <dbReference type="EMBL" id="KDQ53607.1"/>
    </source>
</evidence>
<organism evidence="4 5">
    <name type="scientific">Jaapia argillacea MUCL 33604</name>
    <dbReference type="NCBI Taxonomy" id="933084"/>
    <lineage>
        <taxon>Eukaryota</taxon>
        <taxon>Fungi</taxon>
        <taxon>Dikarya</taxon>
        <taxon>Basidiomycota</taxon>
        <taxon>Agaricomycotina</taxon>
        <taxon>Agaricomycetes</taxon>
        <taxon>Agaricomycetidae</taxon>
        <taxon>Jaapiales</taxon>
        <taxon>Jaapiaceae</taxon>
        <taxon>Jaapia</taxon>
    </lineage>
</organism>
<comment type="similarity">
    <text evidence="1 3">Belongs to the short-chain dehydrogenases/reductases (SDR) family.</text>
</comment>
<accession>A0A067PQM0</accession>
<dbReference type="OrthoDB" id="1933717at2759"/>
<dbReference type="STRING" id="933084.A0A067PQM0"/>
<dbReference type="GO" id="GO:0016491">
    <property type="term" value="F:oxidoreductase activity"/>
    <property type="evidence" value="ECO:0007669"/>
    <property type="project" value="UniProtKB-KW"/>
</dbReference>
<dbReference type="PRINTS" id="PR00080">
    <property type="entry name" value="SDRFAMILY"/>
</dbReference>
<evidence type="ECO:0008006" key="6">
    <source>
        <dbReference type="Google" id="ProtNLM"/>
    </source>
</evidence>
<evidence type="ECO:0000256" key="1">
    <source>
        <dbReference type="ARBA" id="ARBA00006484"/>
    </source>
</evidence>
<dbReference type="PANTHER" id="PTHR44196">
    <property type="entry name" value="DEHYDROGENASE/REDUCTASE SDR FAMILY MEMBER 7B"/>
    <property type="match status" value="1"/>
</dbReference>
<evidence type="ECO:0000313" key="5">
    <source>
        <dbReference type="Proteomes" id="UP000027265"/>
    </source>
</evidence>
<dbReference type="CDD" id="cd05233">
    <property type="entry name" value="SDR_c"/>
    <property type="match status" value="1"/>
</dbReference>
<proteinExistence type="inferred from homology"/>
<dbReference type="PRINTS" id="PR00081">
    <property type="entry name" value="GDHRDH"/>
</dbReference>
<dbReference type="Pfam" id="PF00106">
    <property type="entry name" value="adh_short"/>
    <property type="match status" value="1"/>
</dbReference>
<dbReference type="InterPro" id="IPR002347">
    <property type="entry name" value="SDR_fam"/>
</dbReference>
<sequence length="296" mass="31823">MPAKPEQPTITQHHDVYPGIDIGGRLKGAAQGKIVYIAGASRGIGASTAQAYALAGCSGLFITGRSLDSLASVASSVLSSLPESLAKGLSIETDAVDVTDREAVGESVKRCIEKFGRIDILVANAGYMEAWSNIADCDPVGWWKIWEVNIGGVFNLIHHAVVSLVKSKGHIILLSSVGAQNRRPGASAYQSSKHALNRFAEFIDLEYGGQGVKVFSVHPGGIVTQLSSVEPKILPFLNDKVELASHTIVRLSSGSEDWLSGRYISSNWDLDELAQRRREIEEDDLLKNRLDVGCLA</sequence>
<dbReference type="EMBL" id="KL197733">
    <property type="protein sequence ID" value="KDQ53607.1"/>
    <property type="molecule type" value="Genomic_DNA"/>
</dbReference>
<dbReference type="InterPro" id="IPR036291">
    <property type="entry name" value="NAD(P)-bd_dom_sf"/>
</dbReference>
<evidence type="ECO:0000256" key="3">
    <source>
        <dbReference type="RuleBase" id="RU000363"/>
    </source>
</evidence>
<dbReference type="Gene3D" id="3.40.50.720">
    <property type="entry name" value="NAD(P)-binding Rossmann-like Domain"/>
    <property type="match status" value="1"/>
</dbReference>
<keyword evidence="2" id="KW-0560">Oxidoreductase</keyword>
<keyword evidence="5" id="KW-1185">Reference proteome</keyword>
<dbReference type="GO" id="GO:0016020">
    <property type="term" value="C:membrane"/>
    <property type="evidence" value="ECO:0007669"/>
    <property type="project" value="TreeGrafter"/>
</dbReference>
<gene>
    <name evidence="4" type="ORF">JAAARDRAFT_39294</name>
</gene>
<dbReference type="AlphaFoldDB" id="A0A067PQM0"/>
<dbReference type="InParanoid" id="A0A067PQM0"/>
<reference evidence="5" key="1">
    <citation type="journal article" date="2014" name="Proc. Natl. Acad. Sci. U.S.A.">
        <title>Extensive sampling of basidiomycete genomes demonstrates inadequacy of the white-rot/brown-rot paradigm for wood decay fungi.</title>
        <authorList>
            <person name="Riley R."/>
            <person name="Salamov A.A."/>
            <person name="Brown D.W."/>
            <person name="Nagy L.G."/>
            <person name="Floudas D."/>
            <person name="Held B.W."/>
            <person name="Levasseur A."/>
            <person name="Lombard V."/>
            <person name="Morin E."/>
            <person name="Otillar R."/>
            <person name="Lindquist E.A."/>
            <person name="Sun H."/>
            <person name="LaButti K.M."/>
            <person name="Schmutz J."/>
            <person name="Jabbour D."/>
            <person name="Luo H."/>
            <person name="Baker S.E."/>
            <person name="Pisabarro A.G."/>
            <person name="Walton J.D."/>
            <person name="Blanchette R.A."/>
            <person name="Henrissat B."/>
            <person name="Martin F."/>
            <person name="Cullen D."/>
            <person name="Hibbett D.S."/>
            <person name="Grigoriev I.V."/>
        </authorList>
    </citation>
    <scope>NUCLEOTIDE SEQUENCE [LARGE SCALE GENOMIC DNA]</scope>
    <source>
        <strain evidence="5">MUCL 33604</strain>
    </source>
</reference>
<dbReference type="SUPFAM" id="SSF51735">
    <property type="entry name" value="NAD(P)-binding Rossmann-fold domains"/>
    <property type="match status" value="1"/>
</dbReference>
<name>A0A067PQM0_9AGAM</name>
<evidence type="ECO:0000256" key="2">
    <source>
        <dbReference type="ARBA" id="ARBA00023002"/>
    </source>
</evidence>
<dbReference type="HOGENOM" id="CLU_010194_8_0_1"/>